<dbReference type="Proteomes" id="UP001500552">
    <property type="component" value="Unassembled WGS sequence"/>
</dbReference>
<reference evidence="3" key="1">
    <citation type="journal article" date="2019" name="Int. J. Syst. Evol. Microbiol.">
        <title>The Global Catalogue of Microorganisms (GCM) 10K type strain sequencing project: providing services to taxonomists for standard genome sequencing and annotation.</title>
        <authorList>
            <consortium name="The Broad Institute Genomics Platform"/>
            <consortium name="The Broad Institute Genome Sequencing Center for Infectious Disease"/>
            <person name="Wu L."/>
            <person name="Ma J."/>
        </authorList>
    </citation>
    <scope>NUCLEOTIDE SEQUENCE [LARGE SCALE GENOMIC DNA]</scope>
    <source>
        <strain evidence="3">JCM 17926</strain>
    </source>
</reference>
<evidence type="ECO:0000313" key="2">
    <source>
        <dbReference type="EMBL" id="GAA4439433.1"/>
    </source>
</evidence>
<accession>A0ABP8LXB0</accession>
<gene>
    <name evidence="2" type="ORF">GCM10023188_35770</name>
</gene>
<dbReference type="Pfam" id="PF01609">
    <property type="entry name" value="DDE_Tnp_1"/>
    <property type="match status" value="1"/>
</dbReference>
<protein>
    <submittedName>
        <fullName evidence="2">Transposase</fullName>
    </submittedName>
</protein>
<comment type="caution">
    <text evidence="2">The sequence shown here is derived from an EMBL/GenBank/DDBJ whole genome shotgun (WGS) entry which is preliminary data.</text>
</comment>
<dbReference type="InterPro" id="IPR012337">
    <property type="entry name" value="RNaseH-like_sf"/>
</dbReference>
<dbReference type="SUPFAM" id="SSF53098">
    <property type="entry name" value="Ribonuclease H-like"/>
    <property type="match status" value="1"/>
</dbReference>
<feature type="domain" description="Transposase IS4-like" evidence="1">
    <location>
        <begin position="93"/>
        <end position="287"/>
    </location>
</feature>
<organism evidence="2 3">
    <name type="scientific">Pontibacter saemangeumensis</name>
    <dbReference type="NCBI Taxonomy" id="1084525"/>
    <lineage>
        <taxon>Bacteria</taxon>
        <taxon>Pseudomonadati</taxon>
        <taxon>Bacteroidota</taxon>
        <taxon>Cytophagia</taxon>
        <taxon>Cytophagales</taxon>
        <taxon>Hymenobacteraceae</taxon>
        <taxon>Pontibacter</taxon>
    </lineage>
</organism>
<keyword evidence="3" id="KW-1185">Reference proteome</keyword>
<sequence length="324" mass="38022">MEAAHYISYLLSEPRKVSCVKASEVLEVSHDGTNRFLLSNDFTGKELFEAVKAGLCLEGGTLSADDSVLDKPFSELQSTELVGFFWSGRHHRTVKGINLIALFYTDPSGLRFPVNFRLYRHREGKSKHDYFQQMVKECYEWGLRPAWVSADSWYASLENLKFLRDKEVGFLIGLEANRIVSSLPGSHEQVRQIEAFPEQGLLTHLKGFDFVKVFRTVDKEGRVRHYAMYLPDREKCRQLSREVFEQVKAQHWHVEEFFRTLKQECHAQHFFVRDTQAIKNHIFCVLRAFQRLVWMSQDQIIENVYALQRKLFLKVQREFIQNYA</sequence>
<evidence type="ECO:0000259" key="1">
    <source>
        <dbReference type="Pfam" id="PF01609"/>
    </source>
</evidence>
<dbReference type="RefSeq" id="WP_345160930.1">
    <property type="nucleotide sequence ID" value="NZ_BAABHC010000024.1"/>
</dbReference>
<name>A0ABP8LXB0_9BACT</name>
<dbReference type="InterPro" id="IPR002559">
    <property type="entry name" value="Transposase_11"/>
</dbReference>
<proteinExistence type="predicted"/>
<dbReference type="EMBL" id="BAABHC010000024">
    <property type="protein sequence ID" value="GAA4439433.1"/>
    <property type="molecule type" value="Genomic_DNA"/>
</dbReference>
<evidence type="ECO:0000313" key="3">
    <source>
        <dbReference type="Proteomes" id="UP001500552"/>
    </source>
</evidence>